<evidence type="ECO:0000313" key="1">
    <source>
        <dbReference type="EMBL" id="KAE8327111.1"/>
    </source>
</evidence>
<keyword evidence="2" id="KW-1185">Reference proteome</keyword>
<proteinExistence type="predicted"/>
<sequence>MNNIHAPSPETQCNLRIYVSGLEKCLATQSSETDAFIIGDIATDTGGVPVDLVNDAVRNNIGLADIKSIALDTKPTIIDMHYKAVLANSASPSLSWEVLGVQQGQVSQ</sequence>
<gene>
    <name evidence="1" type="ORF">BDV39DRAFT_205243</name>
</gene>
<reference evidence="2" key="1">
    <citation type="submission" date="2019-04" db="EMBL/GenBank/DDBJ databases">
        <title>Friends and foes A comparative genomics studyof 23 Aspergillus species from section Flavi.</title>
        <authorList>
            <consortium name="DOE Joint Genome Institute"/>
            <person name="Kjaerbolling I."/>
            <person name="Vesth T."/>
            <person name="Frisvad J.C."/>
            <person name="Nybo J.L."/>
            <person name="Theobald S."/>
            <person name="Kildgaard S."/>
            <person name="Isbrandt T."/>
            <person name="Kuo A."/>
            <person name="Sato A."/>
            <person name="Lyhne E.K."/>
            <person name="Kogle M.E."/>
            <person name="Wiebenga A."/>
            <person name="Kun R.S."/>
            <person name="Lubbers R.J."/>
            <person name="Makela M.R."/>
            <person name="Barry K."/>
            <person name="Chovatia M."/>
            <person name="Clum A."/>
            <person name="Daum C."/>
            <person name="Haridas S."/>
            <person name="He G."/>
            <person name="LaButti K."/>
            <person name="Lipzen A."/>
            <person name="Mondo S."/>
            <person name="Riley R."/>
            <person name="Salamov A."/>
            <person name="Simmons B.A."/>
            <person name="Magnuson J.K."/>
            <person name="Henrissat B."/>
            <person name="Mortensen U.H."/>
            <person name="Larsen T.O."/>
            <person name="Devries R.P."/>
            <person name="Grigoriev I.V."/>
            <person name="Machida M."/>
            <person name="Baker S.E."/>
            <person name="Andersen M.R."/>
        </authorList>
    </citation>
    <scope>NUCLEOTIDE SEQUENCE [LARGE SCALE GENOMIC DNA]</scope>
    <source>
        <strain evidence="2">CBS 130017</strain>
    </source>
</reference>
<organism evidence="1 2">
    <name type="scientific">Aspergillus sergii</name>
    <dbReference type="NCBI Taxonomy" id="1034303"/>
    <lineage>
        <taxon>Eukaryota</taxon>
        <taxon>Fungi</taxon>
        <taxon>Dikarya</taxon>
        <taxon>Ascomycota</taxon>
        <taxon>Pezizomycotina</taxon>
        <taxon>Eurotiomycetes</taxon>
        <taxon>Eurotiomycetidae</taxon>
        <taxon>Eurotiales</taxon>
        <taxon>Aspergillaceae</taxon>
        <taxon>Aspergillus</taxon>
        <taxon>Aspergillus subgen. Circumdati</taxon>
    </lineage>
</organism>
<protein>
    <submittedName>
        <fullName evidence="1">Uncharacterized protein</fullName>
    </submittedName>
</protein>
<name>A0A5N6X1M5_9EURO</name>
<dbReference type="EMBL" id="ML741794">
    <property type="protein sequence ID" value="KAE8327111.1"/>
    <property type="molecule type" value="Genomic_DNA"/>
</dbReference>
<dbReference type="Proteomes" id="UP000325945">
    <property type="component" value="Unassembled WGS sequence"/>
</dbReference>
<dbReference type="AlphaFoldDB" id="A0A5N6X1M5"/>
<evidence type="ECO:0000313" key="2">
    <source>
        <dbReference type="Proteomes" id="UP000325945"/>
    </source>
</evidence>
<accession>A0A5N6X1M5</accession>